<accession>A0A1G4PPB8</accession>
<gene>
    <name evidence="2" type="ORF">SAMN02927928_0536</name>
</gene>
<evidence type="ECO:0000313" key="2">
    <source>
        <dbReference type="EMBL" id="SCW33928.1"/>
    </source>
</evidence>
<proteinExistence type="predicted"/>
<dbReference type="STRING" id="260084.SAMN02927928_0536"/>
<evidence type="ECO:0008006" key="4">
    <source>
        <dbReference type="Google" id="ProtNLM"/>
    </source>
</evidence>
<sequence length="165" mass="18167">MKPSGILEGFFIQALSTILRQYRRMKPDRRYLLGAAAACLCLSAPPALASEGGEAKKAGNASVQLGAVAIPISVDGRVVNYIFLNIRINLTMTADEAKFRDKEPYFRDALVRAASRTSFAQSGKDYLLDEPRFKQAMMGEWTKITGPGVIKSIDVLSQSPKRHPY</sequence>
<evidence type="ECO:0000256" key="1">
    <source>
        <dbReference type="SAM" id="SignalP"/>
    </source>
</evidence>
<keyword evidence="3" id="KW-1185">Reference proteome</keyword>
<evidence type="ECO:0000313" key="3">
    <source>
        <dbReference type="Proteomes" id="UP000199150"/>
    </source>
</evidence>
<dbReference type="AlphaFoldDB" id="A0A1G4PPB8"/>
<feature type="signal peptide" evidence="1">
    <location>
        <begin position="1"/>
        <end position="49"/>
    </location>
</feature>
<dbReference type="EMBL" id="FMTS01000001">
    <property type="protein sequence ID" value="SCW33928.1"/>
    <property type="molecule type" value="Genomic_DNA"/>
</dbReference>
<protein>
    <recommendedName>
        <fullName evidence="4">Tat (Twin-arginine translocation) pathway signal sequence</fullName>
    </recommendedName>
</protein>
<feature type="chain" id="PRO_5011642916" description="Tat (Twin-arginine translocation) pathway signal sequence" evidence="1">
    <location>
        <begin position="50"/>
        <end position="165"/>
    </location>
</feature>
<reference evidence="3" key="1">
    <citation type="submission" date="2016-10" db="EMBL/GenBank/DDBJ databases">
        <authorList>
            <person name="Varghese N."/>
            <person name="Submissions S."/>
        </authorList>
    </citation>
    <scope>NUCLEOTIDE SEQUENCE [LARGE SCALE GENOMIC DNA]</scope>
    <source>
        <strain evidence="3">CGMCC 1.3431</strain>
    </source>
</reference>
<keyword evidence="1" id="KW-0732">Signal</keyword>
<name>A0A1G4PPB8_9CAUL</name>
<dbReference type="Proteomes" id="UP000199150">
    <property type="component" value="Unassembled WGS sequence"/>
</dbReference>
<organism evidence="2 3">
    <name type="scientific">Asticcacaulis taihuensis</name>
    <dbReference type="NCBI Taxonomy" id="260084"/>
    <lineage>
        <taxon>Bacteria</taxon>
        <taxon>Pseudomonadati</taxon>
        <taxon>Pseudomonadota</taxon>
        <taxon>Alphaproteobacteria</taxon>
        <taxon>Caulobacterales</taxon>
        <taxon>Caulobacteraceae</taxon>
        <taxon>Asticcacaulis</taxon>
    </lineage>
</organism>